<feature type="domain" description="THIF-type NAD/FAD binding fold" evidence="1">
    <location>
        <begin position="391"/>
        <end position="622"/>
    </location>
</feature>
<dbReference type="Gene3D" id="3.40.140.70">
    <property type="entry name" value="Ubiquitin-like modifier-activating enzyme ATG7 N-terminal domain"/>
    <property type="match status" value="1"/>
</dbReference>
<evidence type="ECO:0008006" key="5">
    <source>
        <dbReference type="Google" id="ProtNLM"/>
    </source>
</evidence>
<dbReference type="InterPro" id="IPR042523">
    <property type="entry name" value="Atg7_N_2"/>
</dbReference>
<dbReference type="InterPro" id="IPR032197">
    <property type="entry name" value="Atg7_N"/>
</dbReference>
<dbReference type="Gene3D" id="3.40.140.100">
    <property type="entry name" value="Ubiquitin-like modifier-activating enzyme ATG7 C-terminal domain"/>
    <property type="match status" value="1"/>
</dbReference>
<dbReference type="GO" id="GO:0000407">
    <property type="term" value="C:phagophore assembly site"/>
    <property type="evidence" value="ECO:0007669"/>
    <property type="project" value="TreeGrafter"/>
</dbReference>
<proteinExistence type="predicted"/>
<feature type="domain" description="Ubiquitin-like modifier-activating enzyme Atg7 N-terminal" evidence="2">
    <location>
        <begin position="76"/>
        <end position="376"/>
    </location>
</feature>
<keyword evidence="3" id="KW-0496">Mitochondrion</keyword>
<dbReference type="GO" id="GO:0019778">
    <property type="term" value="F:Atg12 activating enzyme activity"/>
    <property type="evidence" value="ECO:0007669"/>
    <property type="project" value="TreeGrafter"/>
</dbReference>
<dbReference type="EMBL" id="OVEO01000008">
    <property type="protein sequence ID" value="SPQ97747.1"/>
    <property type="molecule type" value="Genomic_DNA"/>
</dbReference>
<dbReference type="Proteomes" id="UP000290189">
    <property type="component" value="Unassembled WGS sequence"/>
</dbReference>
<dbReference type="PANTHER" id="PTHR10953">
    <property type="entry name" value="UBIQUITIN-ACTIVATING ENZYME E1"/>
    <property type="match status" value="1"/>
</dbReference>
<dbReference type="AlphaFoldDB" id="A0A3P3YC66"/>
<dbReference type="GO" id="GO:0006995">
    <property type="term" value="P:cellular response to nitrogen starvation"/>
    <property type="evidence" value="ECO:0007669"/>
    <property type="project" value="TreeGrafter"/>
</dbReference>
<geneLocation type="mitochondrion" evidence="3"/>
<dbReference type="SUPFAM" id="SSF69572">
    <property type="entry name" value="Activating enzymes of the ubiquitin-like proteins"/>
    <property type="match status" value="1"/>
</dbReference>
<gene>
    <name evidence="3" type="ORF">PLBR_LOCUS4962</name>
</gene>
<dbReference type="GO" id="GO:0034727">
    <property type="term" value="P:piecemeal microautophagy of the nucleus"/>
    <property type="evidence" value="ECO:0007669"/>
    <property type="project" value="TreeGrafter"/>
</dbReference>
<dbReference type="GO" id="GO:0000045">
    <property type="term" value="P:autophagosome assembly"/>
    <property type="evidence" value="ECO:0007669"/>
    <property type="project" value="TreeGrafter"/>
</dbReference>
<sequence length="709" mass="78070">MPRRLTCDDPLTGGRRPQDQVLIFGRGRWRPRRPRDCNNRRRRRVQVTTAYYRTVCPAGGLHAQAMAGDDGNRRPLQFVRVRSEIDVGFWCALSEKVLAEWQRESSRTVAIIARYDVRRNPFPEGPLITIDANGFTGSDAQGHRAPGTLMCFGTYQQWSSWVAHSTQQSLQATANMIWDDIASGAVLEKPALLARFVLAAYPDLKQHKFHYLFGIPAIAPKLPLELKSSEPATNVLTHEQCGAVSRALTSGAMKDGFFAVDLERVAVLTLAQYDAVASARGTSSLLLAMVDLTSRKTGNDNPCWLFRNFATLIARTRGAGEYRFLCIRSPDAVKLSVVLTVVMEASVTTSDVQPVGWERNVKGPLVTRTVDLGSLMNPQQLASSGADLNLRLMKWRQFPGLNLERLSSLKVLILGAGTLGCNVARNLAAWGVRQFAFIDNGRVAHSNPVRQSLFRLEDCLNGGMFKVEAAARAMQDICPSISAKGVALTIPMVGHPVSDKNASQCQQDFVTLTRCVEEADVVFLLTDSRESRWLPTVIARAKNVSLVNCALGFDTFVVMRHSTERDPGIGCYFCADVTAPADSLSDRSLDQQCTVTRPGVSPWASAIAVELYMALLHRNGGGESELGLCPSQIRGWVSRYETRPLTTNAFDKCIACSPPIVQAFVDRGWDFVLEAVNNPDALEEHSGLAAMKRTVEDHAWELESVDSDQ</sequence>
<evidence type="ECO:0000259" key="1">
    <source>
        <dbReference type="Pfam" id="PF00899"/>
    </source>
</evidence>
<dbReference type="Gene3D" id="3.40.50.720">
    <property type="entry name" value="NAD(P)-binding Rossmann-like Domain"/>
    <property type="match status" value="1"/>
</dbReference>
<name>A0A3P3YC66_PLABS</name>
<dbReference type="InterPro" id="IPR035985">
    <property type="entry name" value="Ubiquitin-activating_enz"/>
</dbReference>
<evidence type="ECO:0000313" key="4">
    <source>
        <dbReference type="Proteomes" id="UP000290189"/>
    </source>
</evidence>
<dbReference type="GO" id="GO:0019779">
    <property type="term" value="F:Atg8 activating enzyme activity"/>
    <property type="evidence" value="ECO:0007669"/>
    <property type="project" value="TreeGrafter"/>
</dbReference>
<evidence type="ECO:0000259" key="2">
    <source>
        <dbReference type="Pfam" id="PF16420"/>
    </source>
</evidence>
<evidence type="ECO:0000313" key="3">
    <source>
        <dbReference type="EMBL" id="SPQ97747.1"/>
    </source>
</evidence>
<dbReference type="Pfam" id="PF16420">
    <property type="entry name" value="ATG7_N"/>
    <property type="match status" value="1"/>
</dbReference>
<dbReference type="InterPro" id="IPR000594">
    <property type="entry name" value="ThiF_NAD_FAD-bd"/>
</dbReference>
<dbReference type="GO" id="GO:0000422">
    <property type="term" value="P:autophagy of mitochondrion"/>
    <property type="evidence" value="ECO:0007669"/>
    <property type="project" value="TreeGrafter"/>
</dbReference>
<organism evidence="3 4">
    <name type="scientific">Plasmodiophora brassicae</name>
    <name type="common">Clubroot disease agent</name>
    <dbReference type="NCBI Taxonomy" id="37360"/>
    <lineage>
        <taxon>Eukaryota</taxon>
        <taxon>Sar</taxon>
        <taxon>Rhizaria</taxon>
        <taxon>Endomyxa</taxon>
        <taxon>Phytomyxea</taxon>
        <taxon>Plasmodiophorida</taxon>
        <taxon>Plasmodiophoridae</taxon>
        <taxon>Plasmodiophora</taxon>
    </lineage>
</organism>
<dbReference type="InterPro" id="IPR042522">
    <property type="entry name" value="Atg7_N_1"/>
</dbReference>
<dbReference type="Pfam" id="PF00899">
    <property type="entry name" value="ThiF"/>
    <property type="match status" value="1"/>
</dbReference>
<protein>
    <recommendedName>
        <fullName evidence="5">Autophagy-related protein 7</fullName>
    </recommendedName>
</protein>
<dbReference type="GO" id="GO:0032446">
    <property type="term" value="P:protein modification by small protein conjugation"/>
    <property type="evidence" value="ECO:0007669"/>
    <property type="project" value="TreeGrafter"/>
</dbReference>
<reference evidence="3 4" key="1">
    <citation type="submission" date="2018-03" db="EMBL/GenBank/DDBJ databases">
        <authorList>
            <person name="Fogelqvist J."/>
        </authorList>
    </citation>
    <scope>NUCLEOTIDE SEQUENCE [LARGE SCALE GENOMIC DNA]</scope>
</reference>
<dbReference type="InterPro" id="IPR045886">
    <property type="entry name" value="ThiF/MoeB/HesA"/>
</dbReference>
<dbReference type="PANTHER" id="PTHR10953:SF3">
    <property type="entry name" value="UBIQUITIN-LIKE MODIFIER-ACTIVATING ENZYME ATG7"/>
    <property type="match status" value="1"/>
</dbReference>
<accession>A0A3P3YC66</accession>